<feature type="transmembrane region" description="Helical" evidence="7">
    <location>
        <begin position="207"/>
        <end position="228"/>
    </location>
</feature>
<feature type="transmembrane region" description="Helical" evidence="7">
    <location>
        <begin position="12"/>
        <end position="32"/>
    </location>
</feature>
<evidence type="ECO:0000256" key="2">
    <source>
        <dbReference type="ARBA" id="ARBA00022448"/>
    </source>
</evidence>
<dbReference type="InterPro" id="IPR036259">
    <property type="entry name" value="MFS_trans_sf"/>
</dbReference>
<evidence type="ECO:0000259" key="8">
    <source>
        <dbReference type="PROSITE" id="PS50850"/>
    </source>
</evidence>
<keyword evidence="2" id="KW-0813">Transport</keyword>
<evidence type="ECO:0000313" key="9">
    <source>
        <dbReference type="EMBL" id="GFP76457.1"/>
    </source>
</evidence>
<evidence type="ECO:0000256" key="4">
    <source>
        <dbReference type="ARBA" id="ARBA00022692"/>
    </source>
</evidence>
<evidence type="ECO:0000256" key="1">
    <source>
        <dbReference type="ARBA" id="ARBA00004651"/>
    </source>
</evidence>
<evidence type="ECO:0000313" key="10">
    <source>
        <dbReference type="Proteomes" id="UP000580568"/>
    </source>
</evidence>
<comment type="subcellular location">
    <subcellularLocation>
        <location evidence="1">Cell membrane</location>
        <topology evidence="1">Multi-pass membrane protein</topology>
    </subcellularLocation>
</comment>
<feature type="transmembrane region" description="Helical" evidence="7">
    <location>
        <begin position="359"/>
        <end position="381"/>
    </location>
</feature>
<dbReference type="InterPro" id="IPR050189">
    <property type="entry name" value="MFS_Efflux_Transporters"/>
</dbReference>
<accession>A0A6V8SH03</accession>
<proteinExistence type="predicted"/>
<feature type="transmembrane region" description="Helical" evidence="7">
    <location>
        <begin position="330"/>
        <end position="353"/>
    </location>
</feature>
<dbReference type="PANTHER" id="PTHR43124:SF10">
    <property type="entry name" value="PURINE EFFLUX PUMP PBUE"/>
    <property type="match status" value="1"/>
</dbReference>
<protein>
    <submittedName>
        <fullName evidence="9">Purine efflux pump PbuE</fullName>
    </submittedName>
</protein>
<dbReference type="Gene3D" id="1.20.1250.20">
    <property type="entry name" value="MFS general substrate transporter like domains"/>
    <property type="match status" value="1"/>
</dbReference>
<dbReference type="InterPro" id="IPR020846">
    <property type="entry name" value="MFS_dom"/>
</dbReference>
<dbReference type="GO" id="GO:0022857">
    <property type="term" value="F:transmembrane transporter activity"/>
    <property type="evidence" value="ECO:0007669"/>
    <property type="project" value="InterPro"/>
</dbReference>
<keyword evidence="5 7" id="KW-1133">Transmembrane helix</keyword>
<dbReference type="SUPFAM" id="SSF103473">
    <property type="entry name" value="MFS general substrate transporter"/>
    <property type="match status" value="1"/>
</dbReference>
<dbReference type="EMBL" id="BLZR01000001">
    <property type="protein sequence ID" value="GFP76457.1"/>
    <property type="molecule type" value="Genomic_DNA"/>
</dbReference>
<evidence type="ECO:0000256" key="7">
    <source>
        <dbReference type="SAM" id="Phobius"/>
    </source>
</evidence>
<feature type="transmembrane region" description="Helical" evidence="7">
    <location>
        <begin position="234"/>
        <end position="256"/>
    </location>
</feature>
<comment type="caution">
    <text evidence="9">The sequence shown here is derived from an EMBL/GenBank/DDBJ whole genome shotgun (WGS) entry which is preliminary data.</text>
</comment>
<dbReference type="AlphaFoldDB" id="A0A6V8SH03"/>
<keyword evidence="3" id="KW-1003">Cell membrane</keyword>
<name>A0A6V8SH03_9CLOT</name>
<keyword evidence="4 7" id="KW-0812">Transmembrane</keyword>
<feature type="transmembrane region" description="Helical" evidence="7">
    <location>
        <begin position="134"/>
        <end position="153"/>
    </location>
</feature>
<organism evidence="9 10">
    <name type="scientific">Clostridium fungisolvens</name>
    <dbReference type="NCBI Taxonomy" id="1604897"/>
    <lineage>
        <taxon>Bacteria</taxon>
        <taxon>Bacillati</taxon>
        <taxon>Bacillota</taxon>
        <taxon>Clostridia</taxon>
        <taxon>Eubacteriales</taxon>
        <taxon>Clostridiaceae</taxon>
        <taxon>Clostridium</taxon>
    </lineage>
</organism>
<dbReference type="Pfam" id="PF07690">
    <property type="entry name" value="MFS_1"/>
    <property type="match status" value="1"/>
</dbReference>
<feature type="transmembrane region" description="Helical" evidence="7">
    <location>
        <begin position="105"/>
        <end position="122"/>
    </location>
</feature>
<dbReference type="Proteomes" id="UP000580568">
    <property type="component" value="Unassembled WGS sequence"/>
</dbReference>
<evidence type="ECO:0000256" key="5">
    <source>
        <dbReference type="ARBA" id="ARBA00022989"/>
    </source>
</evidence>
<feature type="transmembrane region" description="Helical" evidence="7">
    <location>
        <begin position="52"/>
        <end position="70"/>
    </location>
</feature>
<dbReference type="GO" id="GO:0005886">
    <property type="term" value="C:plasma membrane"/>
    <property type="evidence" value="ECO:0007669"/>
    <property type="project" value="UniProtKB-SubCell"/>
</dbReference>
<feature type="transmembrane region" description="Helical" evidence="7">
    <location>
        <begin position="295"/>
        <end position="318"/>
    </location>
</feature>
<dbReference type="RefSeq" id="WP_205245284.1">
    <property type="nucleotide sequence ID" value="NZ_BLZR01000001.1"/>
</dbReference>
<feature type="transmembrane region" description="Helical" evidence="7">
    <location>
        <begin position="268"/>
        <end position="289"/>
    </location>
</feature>
<keyword evidence="10" id="KW-1185">Reference proteome</keyword>
<gene>
    <name evidence="9" type="ORF">bsdtw1_02560</name>
</gene>
<feature type="domain" description="Major facilitator superfamily (MFS) profile" evidence="8">
    <location>
        <begin position="10"/>
        <end position="385"/>
    </location>
</feature>
<evidence type="ECO:0000256" key="3">
    <source>
        <dbReference type="ARBA" id="ARBA00022475"/>
    </source>
</evidence>
<sequence length="400" mass="41759">MDNRISNTWKIYLLTFISFLSGTLQFVIGGILDKIAVSVGVPISTAGQLGTAFSLAGAIGTPVIIMITAKMDGRKRLLIGLTAILISTFSTVAIPGFGFLMVSRILLGIGMGVYGISAYSIVAKLTPPERLARAMSNLSMGSSASLVIGVPIGRVVANAYGWKSIFWAIGFFIILAMVAAIMYIPASKAEAPIPLGNQLAYLKNPRIAMYLGAAFFMFISYSVVYSYITPFLIGLLPLIEGKMSIILMGLGIASVVGAKLGGFFADRLGARSTLVGGMAIQAVALILISIVPKTIALICPLLIIWAIAAWICGPTFNFNLISVAPEASGIMLSLNSTFVQFGFAAGAGIGGIVLRGFSIIAISLVGAIAVVLAACVALAAFGNTSLSSMTTLSNEEFDLE</sequence>
<reference evidence="9 10" key="1">
    <citation type="submission" date="2020-07" db="EMBL/GenBank/DDBJ databases">
        <title>A new beta-1,3-glucan-decomposing anaerobic bacterium isolated from anoxic soil subjected to biological soil disinfestation.</title>
        <authorList>
            <person name="Ueki A."/>
            <person name="Tonouchi A."/>
        </authorList>
    </citation>
    <scope>NUCLEOTIDE SEQUENCE [LARGE SCALE GENOMIC DNA]</scope>
    <source>
        <strain evidence="9 10">TW1</strain>
    </source>
</reference>
<dbReference type="InterPro" id="IPR011701">
    <property type="entry name" value="MFS"/>
</dbReference>
<keyword evidence="6 7" id="KW-0472">Membrane</keyword>
<feature type="transmembrane region" description="Helical" evidence="7">
    <location>
        <begin position="77"/>
        <end position="99"/>
    </location>
</feature>
<dbReference type="PANTHER" id="PTHR43124">
    <property type="entry name" value="PURINE EFFLUX PUMP PBUE"/>
    <property type="match status" value="1"/>
</dbReference>
<dbReference type="PROSITE" id="PS50850">
    <property type="entry name" value="MFS"/>
    <property type="match status" value="1"/>
</dbReference>
<feature type="transmembrane region" description="Helical" evidence="7">
    <location>
        <begin position="165"/>
        <end position="186"/>
    </location>
</feature>
<dbReference type="CDD" id="cd17324">
    <property type="entry name" value="MFS_NepI_like"/>
    <property type="match status" value="1"/>
</dbReference>
<evidence type="ECO:0000256" key="6">
    <source>
        <dbReference type="ARBA" id="ARBA00023136"/>
    </source>
</evidence>